<evidence type="ECO:0000259" key="8">
    <source>
        <dbReference type="PROSITE" id="PS50109"/>
    </source>
</evidence>
<keyword evidence="10" id="KW-1185">Reference proteome</keyword>
<keyword evidence="6" id="KW-0902">Two-component regulatory system</keyword>
<dbReference type="InterPro" id="IPR036097">
    <property type="entry name" value="HisK_dim/P_sf"/>
</dbReference>
<dbReference type="Pfam" id="PF02518">
    <property type="entry name" value="HATPase_c"/>
    <property type="match status" value="1"/>
</dbReference>
<name>A0A511B8R5_9PROT</name>
<feature type="domain" description="Histidine kinase" evidence="8">
    <location>
        <begin position="198"/>
        <end position="424"/>
    </location>
</feature>
<dbReference type="Proteomes" id="UP000321079">
    <property type="component" value="Unassembled WGS sequence"/>
</dbReference>
<evidence type="ECO:0000256" key="2">
    <source>
        <dbReference type="ARBA" id="ARBA00012438"/>
    </source>
</evidence>
<dbReference type="PANTHER" id="PTHR45453:SF1">
    <property type="entry name" value="PHOSPHATE REGULON SENSOR PROTEIN PHOR"/>
    <property type="match status" value="1"/>
</dbReference>
<dbReference type="EMBL" id="BJVA01000012">
    <property type="protein sequence ID" value="GEK96798.1"/>
    <property type="molecule type" value="Genomic_DNA"/>
</dbReference>
<dbReference type="SUPFAM" id="SSF55874">
    <property type="entry name" value="ATPase domain of HSP90 chaperone/DNA topoisomerase II/histidine kinase"/>
    <property type="match status" value="1"/>
</dbReference>
<dbReference type="Gene3D" id="3.30.565.10">
    <property type="entry name" value="Histidine kinase-like ATPase, C-terminal domain"/>
    <property type="match status" value="1"/>
</dbReference>
<dbReference type="InterPro" id="IPR050351">
    <property type="entry name" value="BphY/WalK/GraS-like"/>
</dbReference>
<evidence type="ECO:0000256" key="3">
    <source>
        <dbReference type="ARBA" id="ARBA00022553"/>
    </source>
</evidence>
<dbReference type="Pfam" id="PF00512">
    <property type="entry name" value="HisKA"/>
    <property type="match status" value="1"/>
</dbReference>
<keyword evidence="4" id="KW-0808">Transferase</keyword>
<dbReference type="CDD" id="cd00082">
    <property type="entry name" value="HisKA"/>
    <property type="match status" value="1"/>
</dbReference>
<dbReference type="GO" id="GO:0000155">
    <property type="term" value="F:phosphorelay sensor kinase activity"/>
    <property type="evidence" value="ECO:0007669"/>
    <property type="project" value="InterPro"/>
</dbReference>
<dbReference type="GO" id="GO:0016036">
    <property type="term" value="P:cellular response to phosphate starvation"/>
    <property type="evidence" value="ECO:0007669"/>
    <property type="project" value="TreeGrafter"/>
</dbReference>
<evidence type="ECO:0000256" key="4">
    <source>
        <dbReference type="ARBA" id="ARBA00022679"/>
    </source>
</evidence>
<dbReference type="InterPro" id="IPR004358">
    <property type="entry name" value="Sig_transdc_His_kin-like_C"/>
</dbReference>
<dbReference type="CDD" id="cd00075">
    <property type="entry name" value="HATPase"/>
    <property type="match status" value="1"/>
</dbReference>
<dbReference type="GO" id="GO:0005886">
    <property type="term" value="C:plasma membrane"/>
    <property type="evidence" value="ECO:0007669"/>
    <property type="project" value="TreeGrafter"/>
</dbReference>
<dbReference type="FunFam" id="1.10.287.130:FF:000001">
    <property type="entry name" value="Two-component sensor histidine kinase"/>
    <property type="match status" value="1"/>
</dbReference>
<keyword evidence="7" id="KW-0812">Transmembrane</keyword>
<sequence length="433" mass="46322">MPTAALAPAADTLPLQVGMVLVCVALAGWVLAVWLLLRQPRLPAFPPEDYLRPVSPTDLPVDPLPACAVVLDGLGAIVQVNEEAASQFGETVGAILRHPAARAALSAALRVPVLSSAYGAGGSTDSSSANGVPAASRADLPPVCSTTFTLDVPVPRTFHLMLRRLPGGKGQDRRVLVILNDRSEAQAADRMRMDFVAHASHELRTPLASVSGFIDALQGPAGENPAIRQQFLGVMRQQSERLKRLIDRLLYLSRVQAHEHQRPRDLVDVADLMAVVLGEVAPRFEAEGRTLRLQIEDDLVIRADEDEIVQVLLNLIENALRYGAGEAEPLTITLSARRAVIPDDRWPADGGVILGVEDDGCGMEAHHLPRLTERFYRAGAGTGHGTGLGLSIVRHILDRHGGRLRIASAPGKGTTCLVWLPPARGSLAVPTGE</sequence>
<keyword evidence="7" id="KW-1133">Transmembrane helix</keyword>
<keyword evidence="3" id="KW-0597">Phosphoprotein</keyword>
<keyword evidence="7" id="KW-0472">Membrane</keyword>
<dbReference type="GO" id="GO:0004721">
    <property type="term" value="F:phosphoprotein phosphatase activity"/>
    <property type="evidence" value="ECO:0007669"/>
    <property type="project" value="TreeGrafter"/>
</dbReference>
<dbReference type="Gene3D" id="1.10.287.130">
    <property type="match status" value="1"/>
</dbReference>
<evidence type="ECO:0000313" key="10">
    <source>
        <dbReference type="Proteomes" id="UP000321079"/>
    </source>
</evidence>
<dbReference type="SMART" id="SM00388">
    <property type="entry name" value="HisKA"/>
    <property type="match status" value="1"/>
</dbReference>
<gene>
    <name evidence="9" type="primary">phoR</name>
    <name evidence="9" type="ORF">GKA01_19950</name>
</gene>
<organism evidence="9 10">
    <name type="scientific">Gluconobacter kanchanaburiensis NBRC 103587</name>
    <dbReference type="NCBI Taxonomy" id="1307948"/>
    <lineage>
        <taxon>Bacteria</taxon>
        <taxon>Pseudomonadati</taxon>
        <taxon>Pseudomonadota</taxon>
        <taxon>Alphaproteobacteria</taxon>
        <taxon>Acetobacterales</taxon>
        <taxon>Acetobacteraceae</taxon>
        <taxon>Gluconobacter</taxon>
    </lineage>
</organism>
<accession>A0A511B8R5</accession>
<evidence type="ECO:0000256" key="6">
    <source>
        <dbReference type="ARBA" id="ARBA00023012"/>
    </source>
</evidence>
<dbReference type="EC" id="2.7.13.3" evidence="2"/>
<dbReference type="SMART" id="SM00387">
    <property type="entry name" value="HATPase_c"/>
    <property type="match status" value="1"/>
</dbReference>
<dbReference type="AlphaFoldDB" id="A0A511B8R5"/>
<dbReference type="PRINTS" id="PR00344">
    <property type="entry name" value="BCTRLSENSOR"/>
</dbReference>
<evidence type="ECO:0000313" key="9">
    <source>
        <dbReference type="EMBL" id="GEK96798.1"/>
    </source>
</evidence>
<dbReference type="PROSITE" id="PS50109">
    <property type="entry name" value="HIS_KIN"/>
    <property type="match status" value="1"/>
</dbReference>
<comment type="caution">
    <text evidence="9">The sequence shown here is derived from an EMBL/GenBank/DDBJ whole genome shotgun (WGS) entry which is preliminary data.</text>
</comment>
<protein>
    <recommendedName>
        <fullName evidence="2">histidine kinase</fullName>
        <ecNumber evidence="2">2.7.13.3</ecNumber>
    </recommendedName>
</protein>
<evidence type="ECO:0000256" key="5">
    <source>
        <dbReference type="ARBA" id="ARBA00022777"/>
    </source>
</evidence>
<reference evidence="9 10" key="1">
    <citation type="submission" date="2019-07" db="EMBL/GenBank/DDBJ databases">
        <title>Whole genome shotgun sequence of Gluconobacter kanchanaburiensis NBRC 103587.</title>
        <authorList>
            <person name="Hosoyama A."/>
            <person name="Uohara A."/>
            <person name="Ohji S."/>
            <person name="Ichikawa N."/>
        </authorList>
    </citation>
    <scope>NUCLEOTIDE SEQUENCE [LARGE SCALE GENOMIC DNA]</scope>
    <source>
        <strain evidence="9 10">NBRC 103587</strain>
    </source>
</reference>
<dbReference type="SUPFAM" id="SSF47384">
    <property type="entry name" value="Homodimeric domain of signal transducing histidine kinase"/>
    <property type="match status" value="1"/>
</dbReference>
<evidence type="ECO:0000256" key="1">
    <source>
        <dbReference type="ARBA" id="ARBA00000085"/>
    </source>
</evidence>
<dbReference type="InterPro" id="IPR005467">
    <property type="entry name" value="His_kinase_dom"/>
</dbReference>
<keyword evidence="5 9" id="KW-0418">Kinase</keyword>
<dbReference type="InterPro" id="IPR036890">
    <property type="entry name" value="HATPase_C_sf"/>
</dbReference>
<comment type="catalytic activity">
    <reaction evidence="1">
        <text>ATP + protein L-histidine = ADP + protein N-phospho-L-histidine.</text>
        <dbReference type="EC" id="2.7.13.3"/>
    </reaction>
</comment>
<dbReference type="InterPro" id="IPR003661">
    <property type="entry name" value="HisK_dim/P_dom"/>
</dbReference>
<evidence type="ECO:0000256" key="7">
    <source>
        <dbReference type="SAM" id="Phobius"/>
    </source>
</evidence>
<dbReference type="InterPro" id="IPR003594">
    <property type="entry name" value="HATPase_dom"/>
</dbReference>
<dbReference type="PANTHER" id="PTHR45453">
    <property type="entry name" value="PHOSPHATE REGULON SENSOR PROTEIN PHOR"/>
    <property type="match status" value="1"/>
</dbReference>
<feature type="transmembrane region" description="Helical" evidence="7">
    <location>
        <begin position="15"/>
        <end position="37"/>
    </location>
</feature>
<proteinExistence type="predicted"/>
<dbReference type="RefSeq" id="WP_244289197.1">
    <property type="nucleotide sequence ID" value="NZ_BARK01000030.1"/>
</dbReference>